<gene>
    <name evidence="8 14" type="primary">dnaA</name>
    <name evidence="14" type="ORF">FUA26_07880</name>
</gene>
<feature type="binding site" evidence="8">
    <location>
        <position position="185"/>
    </location>
    <ligand>
        <name>ATP</name>
        <dbReference type="ChEBI" id="CHEBI:30616"/>
    </ligand>
</feature>
<dbReference type="PANTHER" id="PTHR30050">
    <property type="entry name" value="CHROMOSOMAL REPLICATION INITIATOR PROTEIN DNAA"/>
    <property type="match status" value="1"/>
</dbReference>
<feature type="region of interest" description="Domain IV, binds dsDNA" evidence="8">
    <location>
        <begin position="356"/>
        <end position="475"/>
    </location>
</feature>
<dbReference type="CDD" id="cd06571">
    <property type="entry name" value="Bac_DnaA_C"/>
    <property type="match status" value="1"/>
</dbReference>
<evidence type="ECO:0000256" key="10">
    <source>
        <dbReference type="RuleBase" id="RU000577"/>
    </source>
</evidence>
<sequence length="475" mass="54135">MSNTAKSVWNNCLKFIKDNIQPQAYKTWFEPIVAVKLTDNALSIQVPSKFFYEWLEEHYVKILKVALTKELGKNAKLVYIIKMENTYGNKQPFTEKIPSSNRSAVKSQDVDIPLNNKSPELRNPFVIPGIRNVKVESQLNPNYSFDNFLEGDSNRLARSAGLAVANKPGGTSFNPLLIFGGVGLGKTHLAHAIGVDIKDKYPEKTVLYISAEKFTQQYIDAIKKNNRNDFIHFYQIIDVLIIDDVQFLSGKTGTQDVFFHIFNHLHQNGKQVVLTSDKAPVDMQDIEQRLLSRFKWGLSAELQTPDFETRVSILKNKLYRDGVEMPEDIIDYVAKNIKSNVRELEGAIISLIAQSSFNKKEITIDLARVIVEKFVKNTKREVSIDYIQKVVSDYFQMDVDTLQSKTRKRHIVQARQLAMFFAKKFTKASLASIGSQIGKRDHATVLHACKTVDNLTSTDKQFRKYVEDITKKLSV</sequence>
<evidence type="ECO:0000259" key="12">
    <source>
        <dbReference type="SMART" id="SM00382"/>
    </source>
</evidence>
<evidence type="ECO:0000259" key="13">
    <source>
        <dbReference type="SMART" id="SM00760"/>
    </source>
</evidence>
<evidence type="ECO:0000256" key="4">
    <source>
        <dbReference type="ARBA" id="ARBA00022741"/>
    </source>
</evidence>
<organism evidence="14 15">
    <name type="scientific">Seonamhaeicola algicola</name>
    <dbReference type="NCBI Taxonomy" id="1719036"/>
    <lineage>
        <taxon>Bacteria</taxon>
        <taxon>Pseudomonadati</taxon>
        <taxon>Bacteroidota</taxon>
        <taxon>Flavobacteriia</taxon>
        <taxon>Flavobacteriales</taxon>
        <taxon>Flavobacteriaceae</taxon>
    </lineage>
</organism>
<dbReference type="Pfam" id="PF11638">
    <property type="entry name" value="DnaA_N"/>
    <property type="match status" value="1"/>
</dbReference>
<comment type="similarity">
    <text evidence="1 8 11">Belongs to the DnaA family.</text>
</comment>
<feature type="domain" description="AAA+ ATPase" evidence="12">
    <location>
        <begin position="172"/>
        <end position="308"/>
    </location>
</feature>
<keyword evidence="5 8" id="KW-0067">ATP-binding</keyword>
<keyword evidence="3 8" id="KW-0235">DNA replication</keyword>
<dbReference type="Proteomes" id="UP000321790">
    <property type="component" value="Unassembled WGS sequence"/>
</dbReference>
<reference evidence="15" key="1">
    <citation type="submission" date="2019-08" db="EMBL/GenBank/DDBJ databases">
        <title>Seonamhaeicola sediminis sp. nov., isolated from marine sediment.</title>
        <authorList>
            <person name="Cao W.R."/>
        </authorList>
    </citation>
    <scope>NUCLEOTIDE SEQUENCE [LARGE SCALE GENOMIC DNA]</scope>
    <source>
        <strain evidence="15">Gy8</strain>
    </source>
</reference>
<proteinExistence type="inferred from homology"/>
<dbReference type="PRINTS" id="PR00051">
    <property type="entry name" value="DNAA"/>
</dbReference>
<dbReference type="SUPFAM" id="SSF48295">
    <property type="entry name" value="TrpR-like"/>
    <property type="match status" value="1"/>
</dbReference>
<dbReference type="SMART" id="SM00760">
    <property type="entry name" value="Bac_DnaA_C"/>
    <property type="match status" value="1"/>
</dbReference>
<dbReference type="OrthoDB" id="9807019at2"/>
<dbReference type="InterPro" id="IPR024633">
    <property type="entry name" value="DnaA_N_dom"/>
</dbReference>
<dbReference type="HAMAP" id="MF_00377">
    <property type="entry name" value="DnaA_bact"/>
    <property type="match status" value="1"/>
</dbReference>
<evidence type="ECO:0000256" key="9">
    <source>
        <dbReference type="NCBIfam" id="TIGR00362"/>
    </source>
</evidence>
<dbReference type="FunFam" id="3.40.50.300:FF:000668">
    <property type="entry name" value="Chromosomal replication initiator protein DnaA"/>
    <property type="match status" value="1"/>
</dbReference>
<dbReference type="Gene3D" id="3.30.300.180">
    <property type="match status" value="1"/>
</dbReference>
<dbReference type="NCBIfam" id="TIGR00362">
    <property type="entry name" value="DnaA"/>
    <property type="match status" value="1"/>
</dbReference>
<evidence type="ECO:0000313" key="15">
    <source>
        <dbReference type="Proteomes" id="UP000321790"/>
    </source>
</evidence>
<name>A0A5C7B299_9FLAO</name>
<keyword evidence="6 8" id="KW-0446">Lipid-binding</keyword>
<dbReference type="InterPro" id="IPR013317">
    <property type="entry name" value="DnaA_dom"/>
</dbReference>
<dbReference type="GO" id="GO:0005524">
    <property type="term" value="F:ATP binding"/>
    <property type="evidence" value="ECO:0007669"/>
    <property type="project" value="UniProtKB-UniRule"/>
</dbReference>
<feature type="binding site" evidence="8">
    <location>
        <position position="186"/>
    </location>
    <ligand>
        <name>ATP</name>
        <dbReference type="ChEBI" id="CHEBI:30616"/>
    </ligand>
</feature>
<dbReference type="GO" id="GO:0006270">
    <property type="term" value="P:DNA replication initiation"/>
    <property type="evidence" value="ECO:0007669"/>
    <property type="project" value="UniProtKB-UniRule"/>
</dbReference>
<feature type="binding site" evidence="8">
    <location>
        <position position="183"/>
    </location>
    <ligand>
        <name>ATP</name>
        <dbReference type="ChEBI" id="CHEBI:30616"/>
    </ligand>
</feature>
<dbReference type="GO" id="GO:0003688">
    <property type="term" value="F:DNA replication origin binding"/>
    <property type="evidence" value="ECO:0007669"/>
    <property type="project" value="UniProtKB-UniRule"/>
</dbReference>
<keyword evidence="15" id="KW-1185">Reference proteome</keyword>
<dbReference type="RefSeq" id="WP_147134009.1">
    <property type="nucleotide sequence ID" value="NZ_VOSC01000019.1"/>
</dbReference>
<dbReference type="PANTHER" id="PTHR30050:SF2">
    <property type="entry name" value="CHROMOSOMAL REPLICATION INITIATOR PROTEIN DNAA"/>
    <property type="match status" value="1"/>
</dbReference>
<evidence type="ECO:0000256" key="11">
    <source>
        <dbReference type="RuleBase" id="RU004227"/>
    </source>
</evidence>
<comment type="function">
    <text evidence="8 10">Plays an essential role in the initiation and regulation of chromosomal replication. ATP-DnaA binds to the origin of replication (oriC) to initiate formation of the DNA replication initiation complex once per cell cycle. Binds the DnaA box (a 9 base pair repeat at the origin) and separates the double-stranded (ds)DNA. Forms a right-handed helical filament on oriC DNA; dsDNA binds to the exterior of the filament while single-stranded (ss)DNA is stabiized in the filament's interior. The ATP-DnaA-oriC complex binds and stabilizes one strand of the AT-rich DNA unwinding element (DUE), permitting loading of DNA polymerase. After initiation quickly degrades to an ADP-DnaA complex that is not apt for DNA replication. Binds acidic phospholipids.</text>
</comment>
<comment type="subunit">
    <text evidence="8">Oligomerizes as a right-handed, spiral filament on DNA at oriC.</text>
</comment>
<dbReference type="InterPro" id="IPR013159">
    <property type="entry name" value="DnaA_C"/>
</dbReference>
<feature type="domain" description="Chromosomal replication initiator DnaA C-terminal" evidence="13">
    <location>
        <begin position="383"/>
        <end position="452"/>
    </location>
</feature>
<comment type="subcellular location">
    <subcellularLocation>
        <location evidence="8">Cytoplasm</location>
    </subcellularLocation>
</comment>
<evidence type="ECO:0000256" key="8">
    <source>
        <dbReference type="HAMAP-Rule" id="MF_00377"/>
    </source>
</evidence>
<dbReference type="InterPro" id="IPR027417">
    <property type="entry name" value="P-loop_NTPase"/>
</dbReference>
<dbReference type="GO" id="GO:0005737">
    <property type="term" value="C:cytoplasm"/>
    <property type="evidence" value="ECO:0007669"/>
    <property type="project" value="UniProtKB-SubCell"/>
</dbReference>
<protein>
    <recommendedName>
        <fullName evidence="8 9">Chromosomal replication initiator protein DnaA</fullName>
    </recommendedName>
</protein>
<keyword evidence="2 8" id="KW-0963">Cytoplasm</keyword>
<evidence type="ECO:0000256" key="6">
    <source>
        <dbReference type="ARBA" id="ARBA00023121"/>
    </source>
</evidence>
<dbReference type="AlphaFoldDB" id="A0A5C7B299"/>
<dbReference type="Gene3D" id="1.10.8.60">
    <property type="match status" value="1"/>
</dbReference>
<evidence type="ECO:0000256" key="5">
    <source>
        <dbReference type="ARBA" id="ARBA00022840"/>
    </source>
</evidence>
<comment type="caution">
    <text evidence="14">The sequence shown here is derived from an EMBL/GenBank/DDBJ whole genome shotgun (WGS) entry which is preliminary data.</text>
</comment>
<dbReference type="CDD" id="cd00009">
    <property type="entry name" value="AAA"/>
    <property type="match status" value="1"/>
</dbReference>
<evidence type="ECO:0000256" key="1">
    <source>
        <dbReference type="ARBA" id="ARBA00006583"/>
    </source>
</evidence>
<keyword evidence="4 8" id="KW-0547">Nucleotide-binding</keyword>
<feature type="binding site" evidence="8">
    <location>
        <position position="187"/>
    </location>
    <ligand>
        <name>ATP</name>
        <dbReference type="ChEBI" id="CHEBI:30616"/>
    </ligand>
</feature>
<feature type="region of interest" description="Domain I, interacts with DnaA modulators" evidence="8">
    <location>
        <begin position="1"/>
        <end position="86"/>
    </location>
</feature>
<dbReference type="SUPFAM" id="SSF52540">
    <property type="entry name" value="P-loop containing nucleoside triphosphate hydrolases"/>
    <property type="match status" value="1"/>
</dbReference>
<keyword evidence="7 8" id="KW-0238">DNA-binding</keyword>
<dbReference type="SMART" id="SM00382">
    <property type="entry name" value="AAA"/>
    <property type="match status" value="1"/>
</dbReference>
<dbReference type="InterPro" id="IPR018312">
    <property type="entry name" value="Chromosome_initiator_DnaA_CS"/>
</dbReference>
<dbReference type="InterPro" id="IPR020591">
    <property type="entry name" value="Chromosome_initiator_DnaA-like"/>
</dbReference>
<evidence type="ECO:0000256" key="2">
    <source>
        <dbReference type="ARBA" id="ARBA00022490"/>
    </source>
</evidence>
<accession>A0A5C7B299</accession>
<evidence type="ECO:0000256" key="7">
    <source>
        <dbReference type="ARBA" id="ARBA00023125"/>
    </source>
</evidence>
<dbReference type="GO" id="GO:0008289">
    <property type="term" value="F:lipid binding"/>
    <property type="evidence" value="ECO:0007669"/>
    <property type="project" value="UniProtKB-KW"/>
</dbReference>
<evidence type="ECO:0000313" key="14">
    <source>
        <dbReference type="EMBL" id="TXE11972.1"/>
    </source>
</evidence>
<comment type="domain">
    <text evidence="8">Domain I is involved in oligomerization and binding regulators, domain II is flexibile and of varying length in different bacteria, domain III forms the AAA+ region, while domain IV binds dsDNA.</text>
</comment>
<dbReference type="Pfam" id="PF08299">
    <property type="entry name" value="Bac_DnaA_C"/>
    <property type="match status" value="1"/>
</dbReference>
<dbReference type="PROSITE" id="PS01008">
    <property type="entry name" value="DNAA"/>
    <property type="match status" value="1"/>
</dbReference>
<dbReference type="InterPro" id="IPR001957">
    <property type="entry name" value="Chromosome_initiator_DnaA"/>
</dbReference>
<dbReference type="InterPro" id="IPR003593">
    <property type="entry name" value="AAA+_ATPase"/>
</dbReference>
<dbReference type="InterPro" id="IPR038454">
    <property type="entry name" value="DnaA_N_sf"/>
</dbReference>
<dbReference type="GO" id="GO:0006275">
    <property type="term" value="P:regulation of DNA replication"/>
    <property type="evidence" value="ECO:0007669"/>
    <property type="project" value="UniProtKB-UniRule"/>
</dbReference>
<evidence type="ECO:0000256" key="3">
    <source>
        <dbReference type="ARBA" id="ARBA00022705"/>
    </source>
</evidence>
<dbReference type="GO" id="GO:0005886">
    <property type="term" value="C:plasma membrane"/>
    <property type="evidence" value="ECO:0007669"/>
    <property type="project" value="TreeGrafter"/>
</dbReference>
<dbReference type="Gene3D" id="3.40.50.300">
    <property type="entry name" value="P-loop containing nucleotide triphosphate hydrolases"/>
    <property type="match status" value="1"/>
</dbReference>
<dbReference type="EMBL" id="VOSC01000019">
    <property type="protein sequence ID" value="TXE11972.1"/>
    <property type="molecule type" value="Genomic_DNA"/>
</dbReference>
<dbReference type="Gene3D" id="1.10.1750.10">
    <property type="match status" value="1"/>
</dbReference>
<dbReference type="InterPro" id="IPR010921">
    <property type="entry name" value="Trp_repressor/repl_initiator"/>
</dbReference>
<dbReference type="Pfam" id="PF00308">
    <property type="entry name" value="Bac_DnaA"/>
    <property type="match status" value="1"/>
</dbReference>
<comment type="caution">
    <text evidence="8">Lacks conserved residue(s) required for the propagation of feature annotation.</text>
</comment>